<dbReference type="Proteomes" id="UP000572268">
    <property type="component" value="Unassembled WGS sequence"/>
</dbReference>
<dbReference type="EMBL" id="JABANN010002240">
    <property type="protein sequence ID" value="KAF4647992.1"/>
    <property type="molecule type" value="Genomic_DNA"/>
</dbReference>
<dbReference type="InterPro" id="IPR029375">
    <property type="entry name" value="CFAP141"/>
</dbReference>
<sequence>MSSAPRLPPDAIIRKRVANDEEHAALDRYTHEMKKAAMAASWFENKSKYDFTDNQKRNDGFIAEELRCANLELLLRRRHRIKRLYESEARSYEEELHARGLAIQRDHV</sequence>
<organism evidence="1 2">
    <name type="scientific">Perkinsus olseni</name>
    <name type="common">Perkinsus atlanticus</name>
    <dbReference type="NCBI Taxonomy" id="32597"/>
    <lineage>
        <taxon>Eukaryota</taxon>
        <taxon>Sar</taxon>
        <taxon>Alveolata</taxon>
        <taxon>Perkinsozoa</taxon>
        <taxon>Perkinsea</taxon>
        <taxon>Perkinsida</taxon>
        <taxon>Perkinsidae</taxon>
        <taxon>Perkinsus</taxon>
    </lineage>
</organism>
<evidence type="ECO:0000313" key="1">
    <source>
        <dbReference type="EMBL" id="KAF4647992.1"/>
    </source>
</evidence>
<reference evidence="1 2" key="1">
    <citation type="submission" date="2020-04" db="EMBL/GenBank/DDBJ databases">
        <title>Perkinsus olseni comparative genomics.</title>
        <authorList>
            <person name="Bogema D.R."/>
        </authorList>
    </citation>
    <scope>NUCLEOTIDE SEQUENCE [LARGE SCALE GENOMIC DNA]</scope>
    <source>
        <strain evidence="1">ATCC PRA-31</strain>
    </source>
</reference>
<accession>A0A7J6KM89</accession>
<dbReference type="PANTHER" id="PTHR35818:SF1">
    <property type="entry name" value="CILIA- AND FLAGELLA-ASSOCIATED PROTEIN 141"/>
    <property type="match status" value="1"/>
</dbReference>
<name>A0A7J6KM89_PEROL</name>
<protein>
    <submittedName>
        <fullName evidence="1">Uncharacterized protein</fullName>
    </submittedName>
</protein>
<evidence type="ECO:0000313" key="2">
    <source>
        <dbReference type="Proteomes" id="UP000572268"/>
    </source>
</evidence>
<dbReference type="PANTHER" id="PTHR35818">
    <property type="entry name" value="C1ORF189"/>
    <property type="match status" value="1"/>
</dbReference>
<gene>
    <name evidence="1" type="ORF">FOL46_003504</name>
</gene>
<dbReference type="Pfam" id="PF15104">
    <property type="entry name" value="CFAP141"/>
    <property type="match status" value="1"/>
</dbReference>
<proteinExistence type="predicted"/>
<dbReference type="AlphaFoldDB" id="A0A7J6KM89"/>
<comment type="caution">
    <text evidence="1">The sequence shown here is derived from an EMBL/GenBank/DDBJ whole genome shotgun (WGS) entry which is preliminary data.</text>
</comment>